<feature type="region of interest" description="Disordered" evidence="1">
    <location>
        <begin position="353"/>
        <end position="381"/>
    </location>
</feature>
<evidence type="ECO:0000256" key="1">
    <source>
        <dbReference type="SAM" id="MobiDB-lite"/>
    </source>
</evidence>
<dbReference type="Proteomes" id="UP000286097">
    <property type="component" value="Unassembled WGS sequence"/>
</dbReference>
<accession>A0A3R7W7C1</accession>
<protein>
    <recommendedName>
        <fullName evidence="4">F-box domain-containing protein</fullName>
    </recommendedName>
</protein>
<sequence>MLQQRQCRDKIRALRDVRERIHFYPLLDKQEESTELTSYSMQISTNMILSKEVLDWQYDDDRSHTNAHENVGIDALGSLEMLLFAFFSRQELLCVSGVCTAWKALARDDLFWEPMLFTSLEKYPIRSLLGLERDSTQQQDVVPAILVYMMYQKLQLAQVASSKCSDNAAITADAAATRNNGHFLELLQPLHRQRQAGPLSQIRRVCRGRRDEATMCVHLVCVKFNSTASTLGMPEAQMAAGLHLEDQREDQGAPTAGVLNEAIAVPDEQRPVAMNAQNGANAAEDEDVYSVADGRDRVTLSAWLSTNKRVNERILRSFLRQLLLAVLTLERSNYEHADISPVNIVVHCQPRNKTTLPQNGSASANLQVERDESEEMDQGSDASVDIPAVHNAVAKAMQDNRQRCRRRTPFFQLFISRRNCHHIGGTRGRALDPVLAMDVERNIHRPNGDGFHAIAQQRQIPAGARPEVADDAGVLANGGDRGAMPFPLRHRHAFAHPNMVSSVIQTAMIVWARGRFAHANASSVLTQLLRFPDSFSSSLRSFLEYATYLIITHSATAFKLLRHDYLQCPAARLDLHSSPSHWSRTSISDVNKYKRELIAYYGTLSSRVEEFPNESMSVSPLVMDELMPRTNLGTQYFSEALEEATLPTKRFVSVVAPPTASSSWVRKLARTQTCTLQRLDLSHVRMPMSVLLQELATLPRLTHLRLPKQILRDDNMEHLVAALAYADLLPHLRGLDTIVRQAMDRMENSYLMQLDMVTFLLRKPSTSCRNLGK</sequence>
<dbReference type="SUPFAM" id="SSF81383">
    <property type="entry name" value="F-box domain"/>
    <property type="match status" value="1"/>
</dbReference>
<comment type="caution">
    <text evidence="2">The sequence shown here is derived from an EMBL/GenBank/DDBJ whole genome shotgun (WGS) entry which is preliminary data.</text>
</comment>
<proteinExistence type="predicted"/>
<feature type="compositionally biased region" description="Polar residues" evidence="1">
    <location>
        <begin position="353"/>
        <end position="366"/>
    </location>
</feature>
<dbReference type="Gene3D" id="1.10.510.10">
    <property type="entry name" value="Transferase(Phosphotransferase) domain 1"/>
    <property type="match status" value="1"/>
</dbReference>
<name>A0A3R7W7C1_9STRA</name>
<dbReference type="AlphaFoldDB" id="A0A3R7W7C1"/>
<dbReference type="InterPro" id="IPR011009">
    <property type="entry name" value="Kinase-like_dom_sf"/>
</dbReference>
<evidence type="ECO:0000313" key="3">
    <source>
        <dbReference type="Proteomes" id="UP000286097"/>
    </source>
</evidence>
<organism evidence="2 3">
    <name type="scientific">Peronospora effusa</name>
    <dbReference type="NCBI Taxonomy" id="542832"/>
    <lineage>
        <taxon>Eukaryota</taxon>
        <taxon>Sar</taxon>
        <taxon>Stramenopiles</taxon>
        <taxon>Oomycota</taxon>
        <taxon>Peronosporomycetes</taxon>
        <taxon>Peronosporales</taxon>
        <taxon>Peronosporaceae</taxon>
        <taxon>Peronospora</taxon>
    </lineage>
</organism>
<dbReference type="InterPro" id="IPR036047">
    <property type="entry name" value="F-box-like_dom_sf"/>
</dbReference>
<dbReference type="EMBL" id="QKXF01000248">
    <property type="protein sequence ID" value="RQM13571.1"/>
    <property type="molecule type" value="Genomic_DNA"/>
</dbReference>
<evidence type="ECO:0000313" key="2">
    <source>
        <dbReference type="EMBL" id="RQM13571.1"/>
    </source>
</evidence>
<evidence type="ECO:0008006" key="4">
    <source>
        <dbReference type="Google" id="ProtNLM"/>
    </source>
</evidence>
<dbReference type="VEuPathDB" id="FungiDB:DD237_006930"/>
<dbReference type="SUPFAM" id="SSF56112">
    <property type="entry name" value="Protein kinase-like (PK-like)"/>
    <property type="match status" value="1"/>
</dbReference>
<gene>
    <name evidence="2" type="ORF">DD237_006930</name>
</gene>
<reference evidence="2 3" key="1">
    <citation type="submission" date="2018-06" db="EMBL/GenBank/DDBJ databases">
        <title>Comparative genomics of downy mildews reveals potential adaptations to biotrophy.</title>
        <authorList>
            <person name="Fletcher K."/>
            <person name="Klosterman S.J."/>
            <person name="Derevnina L."/>
            <person name="Martin F."/>
            <person name="Koike S."/>
            <person name="Reyes Chin-Wo S."/>
            <person name="Mou B."/>
            <person name="Michelmore R."/>
        </authorList>
    </citation>
    <scope>NUCLEOTIDE SEQUENCE [LARGE SCALE GENOMIC DNA]</scope>
    <source>
        <strain evidence="2 3">R13</strain>
    </source>
</reference>